<evidence type="ECO:0000256" key="4">
    <source>
        <dbReference type="ARBA" id="ARBA00023136"/>
    </source>
</evidence>
<evidence type="ECO:0000256" key="5">
    <source>
        <dbReference type="SAM" id="Phobius"/>
    </source>
</evidence>
<comment type="caution">
    <text evidence="6">The sequence shown here is derived from an EMBL/GenBank/DDBJ whole genome shotgun (WGS) entry which is preliminary data.</text>
</comment>
<evidence type="ECO:0000256" key="3">
    <source>
        <dbReference type="ARBA" id="ARBA00022989"/>
    </source>
</evidence>
<evidence type="ECO:0000256" key="1">
    <source>
        <dbReference type="ARBA" id="ARBA00004127"/>
    </source>
</evidence>
<evidence type="ECO:0000256" key="2">
    <source>
        <dbReference type="ARBA" id="ARBA00022692"/>
    </source>
</evidence>
<dbReference type="InterPro" id="IPR052527">
    <property type="entry name" value="Metal_cation-efflux_comp"/>
</dbReference>
<feature type="transmembrane region" description="Helical" evidence="5">
    <location>
        <begin position="44"/>
        <end position="63"/>
    </location>
</feature>
<protein>
    <submittedName>
        <fullName evidence="6">Isoprenylcysteine carboxylmethyltransferase family protein</fullName>
    </submittedName>
</protein>
<feature type="transmembrane region" description="Helical" evidence="5">
    <location>
        <begin position="147"/>
        <end position="164"/>
    </location>
</feature>
<keyword evidence="2 5" id="KW-0812">Transmembrane</keyword>
<gene>
    <name evidence="6" type="ORF">P3W24_04115</name>
</gene>
<dbReference type="InterPro" id="IPR007318">
    <property type="entry name" value="Phopholipid_MeTrfase"/>
</dbReference>
<feature type="transmembrane region" description="Helical" evidence="5">
    <location>
        <begin position="6"/>
        <end position="24"/>
    </location>
</feature>
<accession>A0ABT6B7U0</accession>
<dbReference type="Proteomes" id="UP001528850">
    <property type="component" value="Unassembled WGS sequence"/>
</dbReference>
<dbReference type="Pfam" id="PF04191">
    <property type="entry name" value="PEMT"/>
    <property type="match status" value="1"/>
</dbReference>
<evidence type="ECO:0000313" key="7">
    <source>
        <dbReference type="Proteomes" id="UP001528850"/>
    </source>
</evidence>
<evidence type="ECO:0000313" key="6">
    <source>
        <dbReference type="EMBL" id="MDF4024156.1"/>
    </source>
</evidence>
<feature type="transmembrane region" description="Helical" evidence="5">
    <location>
        <begin position="75"/>
        <end position="95"/>
    </location>
</feature>
<reference evidence="6 7" key="1">
    <citation type="journal article" date="2024" name="Curr. Microbiol.">
        <title>Luteibacter sahnii sp. nov., A Novel Yellow-Colored Xanthomonadin Pigment Producing Probiotic Bacterium from Healthy Rice Seed Microbiome.</title>
        <authorList>
            <person name="Jaiswal G."/>
            <person name="Rana R."/>
            <person name="Nayak P.K."/>
            <person name="Chouhan R."/>
            <person name="Gandhi S.G."/>
            <person name="Patel H.K."/>
            <person name="Patil P.B."/>
        </authorList>
    </citation>
    <scope>NUCLEOTIDE SEQUENCE [LARGE SCALE GENOMIC DNA]</scope>
    <source>
        <strain evidence="6 7">PPL201</strain>
    </source>
</reference>
<name>A0ABT6B7U0_9GAMM</name>
<keyword evidence="4 5" id="KW-0472">Membrane</keyword>
<dbReference type="PANTHER" id="PTHR43847:SF1">
    <property type="entry name" value="BLL3993 PROTEIN"/>
    <property type="match status" value="1"/>
</dbReference>
<comment type="subcellular location">
    <subcellularLocation>
        <location evidence="1">Endomembrane system</location>
        <topology evidence="1">Multi-pass membrane protein</topology>
    </subcellularLocation>
</comment>
<sequence>MTTETWLKTGIDLAWKFVAVYWLWHAWGNKATLRTEGWLTQSLLYWAPLVVAFVLLGPGEWFGHSWLREGIVPHVVPVFAVALLLVVAGATLACWSRHLLGRNWSSVVQVKREHELVESGPYRWIRHPIYTGLLLMFAGSALDVGDVRGILAVGIVLVSFGWKLRAEERMMQATFGDRYLRYRQRTAALIPGVW</sequence>
<keyword evidence="7" id="KW-1185">Reference proteome</keyword>
<proteinExistence type="predicted"/>
<organism evidence="6 7">
    <name type="scientific">Luteibacter sahnii</name>
    <dbReference type="NCBI Taxonomy" id="3021977"/>
    <lineage>
        <taxon>Bacteria</taxon>
        <taxon>Pseudomonadati</taxon>
        <taxon>Pseudomonadota</taxon>
        <taxon>Gammaproteobacteria</taxon>
        <taxon>Lysobacterales</taxon>
        <taxon>Rhodanobacteraceae</taxon>
        <taxon>Luteibacter</taxon>
    </lineage>
</organism>
<keyword evidence="3 5" id="KW-1133">Transmembrane helix</keyword>
<dbReference type="EMBL" id="JARJJS010000001">
    <property type="protein sequence ID" value="MDF4024156.1"/>
    <property type="molecule type" value="Genomic_DNA"/>
</dbReference>
<dbReference type="Gene3D" id="1.20.120.1630">
    <property type="match status" value="1"/>
</dbReference>
<dbReference type="PANTHER" id="PTHR43847">
    <property type="entry name" value="BLL3993 PROTEIN"/>
    <property type="match status" value="1"/>
</dbReference>